<dbReference type="SUPFAM" id="SSF141868">
    <property type="entry name" value="EAL domain-like"/>
    <property type="match status" value="1"/>
</dbReference>
<comment type="subcellular location">
    <subcellularLocation>
        <location evidence="1">Cell membrane</location>
        <topology evidence="1">Multi-pass membrane protein</topology>
    </subcellularLocation>
</comment>
<dbReference type="PANTHER" id="PTHR33121:SF79">
    <property type="entry name" value="CYCLIC DI-GMP PHOSPHODIESTERASE PDED-RELATED"/>
    <property type="match status" value="1"/>
</dbReference>
<proteinExistence type="predicted"/>
<dbReference type="InterPro" id="IPR035919">
    <property type="entry name" value="EAL_sf"/>
</dbReference>
<keyword evidence="13" id="KW-1185">Reference proteome</keyword>
<comment type="caution">
    <text evidence="12">The sequence shown here is derived from an EMBL/GenBank/DDBJ whole genome shotgun (WGS) entry which is preliminary data.</text>
</comment>
<keyword evidence="4" id="KW-0973">c-di-GMP</keyword>
<keyword evidence="6" id="KW-0378">Hydrolase</keyword>
<protein>
    <recommendedName>
        <fullName evidence="2">cyclic-guanylate-specific phosphodiesterase</fullName>
        <ecNumber evidence="2">3.1.4.52</ecNumber>
    </recommendedName>
</protein>
<dbReference type="InterPro" id="IPR050706">
    <property type="entry name" value="Cyclic-di-GMP_PDE-like"/>
</dbReference>
<dbReference type="InterPro" id="IPR024744">
    <property type="entry name" value="CSS-motif_dom"/>
</dbReference>
<evidence type="ECO:0000256" key="2">
    <source>
        <dbReference type="ARBA" id="ARBA00012282"/>
    </source>
</evidence>
<evidence type="ECO:0000256" key="6">
    <source>
        <dbReference type="ARBA" id="ARBA00022801"/>
    </source>
</evidence>
<evidence type="ECO:0000313" key="13">
    <source>
        <dbReference type="Proteomes" id="UP000241771"/>
    </source>
</evidence>
<dbReference type="CDD" id="cd01948">
    <property type="entry name" value="EAL"/>
    <property type="match status" value="1"/>
</dbReference>
<dbReference type="PROSITE" id="PS50883">
    <property type="entry name" value="EAL"/>
    <property type="match status" value="1"/>
</dbReference>
<dbReference type="GO" id="GO:0005886">
    <property type="term" value="C:plasma membrane"/>
    <property type="evidence" value="ECO:0007669"/>
    <property type="project" value="UniProtKB-SubCell"/>
</dbReference>
<accession>A0A2T3NYQ2</accession>
<evidence type="ECO:0000313" key="12">
    <source>
        <dbReference type="EMBL" id="PSW21348.1"/>
    </source>
</evidence>
<dbReference type="Pfam" id="PF00563">
    <property type="entry name" value="EAL"/>
    <property type="match status" value="1"/>
</dbReference>
<dbReference type="AlphaFoldDB" id="A0A2T3NYQ2"/>
<evidence type="ECO:0000259" key="11">
    <source>
        <dbReference type="PROSITE" id="PS50883"/>
    </source>
</evidence>
<evidence type="ECO:0000256" key="9">
    <source>
        <dbReference type="ARBA" id="ARBA00034290"/>
    </source>
</evidence>
<dbReference type="InterPro" id="IPR001633">
    <property type="entry name" value="EAL_dom"/>
</dbReference>
<dbReference type="Pfam" id="PF12792">
    <property type="entry name" value="CSS-motif"/>
    <property type="match status" value="1"/>
</dbReference>
<dbReference type="EMBL" id="PYMA01000002">
    <property type="protein sequence ID" value="PSW21348.1"/>
    <property type="molecule type" value="Genomic_DNA"/>
</dbReference>
<dbReference type="EC" id="3.1.4.52" evidence="2"/>
<dbReference type="SMART" id="SM00052">
    <property type="entry name" value="EAL"/>
    <property type="match status" value="1"/>
</dbReference>
<keyword evidence="8 10" id="KW-0472">Membrane</keyword>
<evidence type="ECO:0000256" key="3">
    <source>
        <dbReference type="ARBA" id="ARBA00022475"/>
    </source>
</evidence>
<evidence type="ECO:0000256" key="4">
    <source>
        <dbReference type="ARBA" id="ARBA00022636"/>
    </source>
</evidence>
<evidence type="ECO:0000256" key="8">
    <source>
        <dbReference type="ARBA" id="ARBA00023136"/>
    </source>
</evidence>
<evidence type="ECO:0000256" key="1">
    <source>
        <dbReference type="ARBA" id="ARBA00004651"/>
    </source>
</evidence>
<feature type="domain" description="EAL" evidence="11">
    <location>
        <begin position="254"/>
        <end position="510"/>
    </location>
</feature>
<comment type="catalytic activity">
    <reaction evidence="9">
        <text>3',3'-c-di-GMP + H2O = 5'-phosphoguanylyl(3'-&gt;5')guanosine + H(+)</text>
        <dbReference type="Rhea" id="RHEA:24902"/>
        <dbReference type="ChEBI" id="CHEBI:15377"/>
        <dbReference type="ChEBI" id="CHEBI:15378"/>
        <dbReference type="ChEBI" id="CHEBI:58754"/>
        <dbReference type="ChEBI" id="CHEBI:58805"/>
        <dbReference type="EC" id="3.1.4.52"/>
    </reaction>
</comment>
<dbReference type="GO" id="GO:0071111">
    <property type="term" value="F:cyclic-guanylate-specific phosphodiesterase activity"/>
    <property type="evidence" value="ECO:0007669"/>
    <property type="project" value="UniProtKB-EC"/>
</dbReference>
<evidence type="ECO:0000256" key="10">
    <source>
        <dbReference type="SAM" id="Phobius"/>
    </source>
</evidence>
<organism evidence="12 13">
    <name type="scientific">Photobacterium sanctipauli</name>
    <dbReference type="NCBI Taxonomy" id="1342794"/>
    <lineage>
        <taxon>Bacteria</taxon>
        <taxon>Pseudomonadati</taxon>
        <taxon>Pseudomonadota</taxon>
        <taxon>Gammaproteobacteria</taxon>
        <taxon>Vibrionales</taxon>
        <taxon>Vibrionaceae</taxon>
        <taxon>Photobacterium</taxon>
    </lineage>
</organism>
<name>A0A2T3NYQ2_9GAMM</name>
<feature type="transmembrane region" description="Helical" evidence="10">
    <location>
        <begin position="229"/>
        <end position="251"/>
    </location>
</feature>
<sequence length="527" mass="59410">MFGSMNKKHSIILFISMLAIGFVVYGGFMHNTARFKAQESATDFLSSVESLLSDIERKLVQVNQNHQICSPEGRRELEAIIFQHSPLQEITYIENGQIVCSDRELASSRPKMSDVHIAQIGMEKDYAIYRSTSQRRGIDGIFFMVPAGHGWYRALIDSNYLDFWLNELTKERKLFACVRNNLNATLCQTSNSTAGHKLFSVTQQSKIYPISVTTGFTHTLLIETMLTKLPYAIFLIISFAILTVTGLHNFLHWRRSQLSEIQRGIEKKEFYAYYQPIVDSATGQWKGAELLVRWYHPKSQVIAPDQFLPTAERSGLINEITLQLIERAALEKEELSKYCGHNFYISINVTASMIANPAFVGAIANLIQRYPVLKQGVVMEFTERENFSNTDIDLLQSGMRTLRGLGIRWALDDFGTGYAGLSTLRALSFDILKIDRTFVASSLTDSVTQSILGNIAEMGHKLRCNLVAEGVETQEQAEQVRSLGIQSCQGYYFAKPMPFETFKAGWEDSACKIKDSAKGQEETIGVL</sequence>
<evidence type="ECO:0000256" key="5">
    <source>
        <dbReference type="ARBA" id="ARBA00022692"/>
    </source>
</evidence>
<keyword evidence="3" id="KW-1003">Cell membrane</keyword>
<dbReference type="PANTHER" id="PTHR33121">
    <property type="entry name" value="CYCLIC DI-GMP PHOSPHODIESTERASE PDEF"/>
    <property type="match status" value="1"/>
</dbReference>
<gene>
    <name evidence="12" type="ORF">C9I98_05260</name>
</gene>
<keyword evidence="7 10" id="KW-1133">Transmembrane helix</keyword>
<dbReference type="Gene3D" id="3.20.20.450">
    <property type="entry name" value="EAL domain"/>
    <property type="match status" value="1"/>
</dbReference>
<keyword evidence="5 10" id="KW-0812">Transmembrane</keyword>
<evidence type="ECO:0000256" key="7">
    <source>
        <dbReference type="ARBA" id="ARBA00022989"/>
    </source>
</evidence>
<feature type="transmembrane region" description="Helical" evidence="10">
    <location>
        <begin position="12"/>
        <end position="30"/>
    </location>
</feature>
<dbReference type="Proteomes" id="UP000241771">
    <property type="component" value="Unassembled WGS sequence"/>
</dbReference>
<reference evidence="12 13" key="1">
    <citation type="submission" date="2018-01" db="EMBL/GenBank/DDBJ databases">
        <title>Whole genome sequencing of Histamine producing bacteria.</title>
        <authorList>
            <person name="Butler K."/>
        </authorList>
    </citation>
    <scope>NUCLEOTIDE SEQUENCE [LARGE SCALE GENOMIC DNA]</scope>
    <source>
        <strain evidence="12 13">DSM 100436</strain>
    </source>
</reference>